<feature type="region of interest" description="Disordered" evidence="6">
    <location>
        <begin position="1"/>
        <end position="22"/>
    </location>
</feature>
<accession>A0A8B7CKE1</accession>
<comment type="subcellular location">
    <subcellularLocation>
        <location evidence="1">Nucleus</location>
    </subcellularLocation>
</comment>
<keyword evidence="8" id="KW-1185">Reference proteome</keyword>
<dbReference type="OrthoDB" id="776189at2759"/>
<evidence type="ECO:0000256" key="5">
    <source>
        <dbReference type="ARBA" id="ARBA00023242"/>
    </source>
</evidence>
<keyword evidence="5" id="KW-0539">Nucleus</keyword>
<dbReference type="AlphaFoldDB" id="A0A8B7CKE1"/>
<gene>
    <name evidence="9" type="primary">LOC103715216</name>
</gene>
<evidence type="ECO:0000313" key="9">
    <source>
        <dbReference type="RefSeq" id="XP_008801001.2"/>
    </source>
</evidence>
<dbReference type="RefSeq" id="XP_008801001.2">
    <property type="nucleotide sequence ID" value="XM_008802779.2"/>
</dbReference>
<keyword evidence="4" id="KW-0804">Transcription</keyword>
<evidence type="ECO:0000313" key="8">
    <source>
        <dbReference type="Proteomes" id="UP000228380"/>
    </source>
</evidence>
<dbReference type="InterPro" id="IPR002100">
    <property type="entry name" value="TF_MADSbox"/>
</dbReference>
<dbReference type="InterPro" id="IPR036879">
    <property type="entry name" value="TF_MADSbox_sf"/>
</dbReference>
<reference evidence="8" key="1">
    <citation type="journal article" date="2019" name="Nat. Commun.">
        <title>Genome-wide association mapping of date palm fruit traits.</title>
        <authorList>
            <person name="Hazzouri K.M."/>
            <person name="Gros-Balthazard M."/>
            <person name="Flowers J.M."/>
            <person name="Copetti D."/>
            <person name="Lemansour A."/>
            <person name="Lebrun M."/>
            <person name="Masmoudi K."/>
            <person name="Ferrand S."/>
            <person name="Dhar M.I."/>
            <person name="Fresquez Z.A."/>
            <person name="Rosas U."/>
            <person name="Zhang J."/>
            <person name="Talag J."/>
            <person name="Lee S."/>
            <person name="Kudrna D."/>
            <person name="Powell R.F."/>
            <person name="Leitch I.J."/>
            <person name="Krueger R.R."/>
            <person name="Wing R.A."/>
            <person name="Amiri K.M.A."/>
            <person name="Purugganan M.D."/>
        </authorList>
    </citation>
    <scope>NUCLEOTIDE SEQUENCE [LARGE SCALE GENOMIC DNA]</scope>
    <source>
        <strain evidence="8">cv. Khalas</strain>
    </source>
</reference>
<dbReference type="SUPFAM" id="SSF55455">
    <property type="entry name" value="SRF-like"/>
    <property type="match status" value="1"/>
</dbReference>
<dbReference type="GO" id="GO:0005634">
    <property type="term" value="C:nucleus"/>
    <property type="evidence" value="ECO:0007669"/>
    <property type="project" value="UniProtKB-SubCell"/>
</dbReference>
<evidence type="ECO:0000256" key="4">
    <source>
        <dbReference type="ARBA" id="ARBA00023163"/>
    </source>
</evidence>
<reference evidence="9" key="2">
    <citation type="submission" date="2025-08" db="UniProtKB">
        <authorList>
            <consortium name="RefSeq"/>
        </authorList>
    </citation>
    <scope>IDENTIFICATION</scope>
    <source>
        <tissue evidence="9">Young leaves</tissue>
    </source>
</reference>
<feature type="region of interest" description="Disordered" evidence="6">
    <location>
        <begin position="88"/>
        <end position="118"/>
    </location>
</feature>
<keyword evidence="2" id="KW-0805">Transcription regulation</keyword>
<dbReference type="GO" id="GO:0003677">
    <property type="term" value="F:DNA binding"/>
    <property type="evidence" value="ECO:0007669"/>
    <property type="project" value="UniProtKB-KW"/>
</dbReference>
<name>A0A8B7CKE1_PHODC</name>
<dbReference type="Proteomes" id="UP000228380">
    <property type="component" value="Chromosome 7"/>
</dbReference>
<dbReference type="GeneID" id="103715216"/>
<evidence type="ECO:0000256" key="1">
    <source>
        <dbReference type="ARBA" id="ARBA00004123"/>
    </source>
</evidence>
<feature type="compositionally biased region" description="Gly residues" evidence="6">
    <location>
        <begin position="1"/>
        <end position="16"/>
    </location>
</feature>
<organism evidence="8 9">
    <name type="scientific">Phoenix dactylifera</name>
    <name type="common">Date palm</name>
    <dbReference type="NCBI Taxonomy" id="42345"/>
    <lineage>
        <taxon>Eukaryota</taxon>
        <taxon>Viridiplantae</taxon>
        <taxon>Streptophyta</taxon>
        <taxon>Embryophyta</taxon>
        <taxon>Tracheophyta</taxon>
        <taxon>Spermatophyta</taxon>
        <taxon>Magnoliopsida</taxon>
        <taxon>Liliopsida</taxon>
        <taxon>Arecaceae</taxon>
        <taxon>Coryphoideae</taxon>
        <taxon>Phoeniceae</taxon>
        <taxon>Phoenix</taxon>
    </lineage>
</organism>
<dbReference type="Pfam" id="PF00319">
    <property type="entry name" value="SRF-TF"/>
    <property type="match status" value="1"/>
</dbReference>
<protein>
    <submittedName>
        <fullName evidence="9">Uncharacterized protein LOC103715216</fullName>
    </submittedName>
</protein>
<proteinExistence type="predicted"/>
<keyword evidence="3" id="KW-0238">DNA-binding</keyword>
<dbReference type="GO" id="GO:0046983">
    <property type="term" value="F:protein dimerization activity"/>
    <property type="evidence" value="ECO:0007669"/>
    <property type="project" value="InterPro"/>
</dbReference>
<evidence type="ECO:0000259" key="7">
    <source>
        <dbReference type="Pfam" id="PF00319"/>
    </source>
</evidence>
<dbReference type="KEGG" id="pda:103715216"/>
<sequence>MAPFRGKGGATGGTGDGRSEKALRLSVKNRTKSLCKKASELATLCDVELALVCYPSDAAEPTTWPPERSKVEDVIRHYLDAPANKKLPKNQITLDNPNPGADKKKGAGEAAEAKAAAKKKAEEAAERLRIPFPDDEEKLTALGRILGSRLEVVRKMIAVRRMEAPDQANKLAVVPASAGGGEAATSDPAEDFGSVSRCAHPGFSAPASAPVAGADGMRCSYRNWFA</sequence>
<dbReference type="Gene3D" id="3.40.1810.10">
    <property type="entry name" value="Transcription factor, MADS-box"/>
    <property type="match status" value="1"/>
</dbReference>
<evidence type="ECO:0000256" key="3">
    <source>
        <dbReference type="ARBA" id="ARBA00023125"/>
    </source>
</evidence>
<evidence type="ECO:0000256" key="6">
    <source>
        <dbReference type="SAM" id="MobiDB-lite"/>
    </source>
</evidence>
<feature type="domain" description="MADS-box" evidence="7">
    <location>
        <begin position="20"/>
        <end position="64"/>
    </location>
</feature>
<evidence type="ECO:0000256" key="2">
    <source>
        <dbReference type="ARBA" id="ARBA00023015"/>
    </source>
</evidence>